<gene>
    <name evidence="2" type="ORF">DT065_11155</name>
</gene>
<keyword evidence="1" id="KW-0812">Transmembrane</keyword>
<reference evidence="2 3" key="1">
    <citation type="journal article" date="2018" name="J. Microbiol.">
        <title>Salicibibacter kimchii gen. nov., sp. nov., a moderately halophilic and alkalitolerant bacterium in the family Bacillaceae, isolated from kimchi.</title>
        <authorList>
            <person name="Jang J.Y."/>
            <person name="Oh Y.J."/>
            <person name="Lim S.K."/>
            <person name="Park H.K."/>
            <person name="Lee C."/>
            <person name="Kim J.Y."/>
            <person name="Lee M.A."/>
            <person name="Choi H.J."/>
        </authorList>
    </citation>
    <scope>NUCLEOTIDE SEQUENCE [LARGE SCALE GENOMIC DNA]</scope>
    <source>
        <strain evidence="2 3">NKC1-1</strain>
    </source>
</reference>
<organism evidence="2 3">
    <name type="scientific">Salicibibacter kimchii</name>
    <dbReference type="NCBI Taxonomy" id="2099786"/>
    <lineage>
        <taxon>Bacteria</taxon>
        <taxon>Bacillati</taxon>
        <taxon>Bacillota</taxon>
        <taxon>Bacilli</taxon>
        <taxon>Bacillales</taxon>
        <taxon>Bacillaceae</taxon>
        <taxon>Salicibibacter</taxon>
    </lineage>
</organism>
<sequence>MFDHGAFLFIFFFFFDNHFIFLFCFCYLLFYLHYIMSELFIPLFLTFKCFMGVVSFFQH</sequence>
<dbReference type="AlphaFoldDB" id="A0A345BZZ5"/>
<proteinExistence type="predicted"/>
<keyword evidence="1" id="KW-0472">Membrane</keyword>
<evidence type="ECO:0000313" key="3">
    <source>
        <dbReference type="Proteomes" id="UP000252100"/>
    </source>
</evidence>
<dbReference type="Proteomes" id="UP000252100">
    <property type="component" value="Chromosome"/>
</dbReference>
<feature type="transmembrane region" description="Helical" evidence="1">
    <location>
        <begin position="39"/>
        <end position="57"/>
    </location>
</feature>
<dbReference type="KEGG" id="rue:DT065_11155"/>
<evidence type="ECO:0000256" key="1">
    <source>
        <dbReference type="SAM" id="Phobius"/>
    </source>
</evidence>
<name>A0A345BZZ5_9BACI</name>
<accession>A0A345BZZ5</accession>
<keyword evidence="3" id="KW-1185">Reference proteome</keyword>
<feature type="transmembrane region" description="Helical" evidence="1">
    <location>
        <begin position="6"/>
        <end position="32"/>
    </location>
</feature>
<dbReference type="EMBL" id="CP031092">
    <property type="protein sequence ID" value="AXF56526.1"/>
    <property type="molecule type" value="Genomic_DNA"/>
</dbReference>
<protein>
    <submittedName>
        <fullName evidence="2">Uncharacterized protein</fullName>
    </submittedName>
</protein>
<keyword evidence="1" id="KW-1133">Transmembrane helix</keyword>
<evidence type="ECO:0000313" key="2">
    <source>
        <dbReference type="EMBL" id="AXF56526.1"/>
    </source>
</evidence>